<comment type="caution">
    <text evidence="7">The sequence shown here is derived from an EMBL/GenBank/DDBJ whole genome shotgun (WGS) entry which is preliminary data.</text>
</comment>
<feature type="transmembrane region" description="Helical" evidence="6">
    <location>
        <begin position="135"/>
        <end position="154"/>
    </location>
</feature>
<evidence type="ECO:0000256" key="2">
    <source>
        <dbReference type="ARBA" id="ARBA00022475"/>
    </source>
</evidence>
<evidence type="ECO:0000256" key="6">
    <source>
        <dbReference type="SAM" id="Phobius"/>
    </source>
</evidence>
<organism evidence="7 8">
    <name type="scientific">Kocuria soli</name>
    <dbReference type="NCBI Taxonomy" id="2485125"/>
    <lineage>
        <taxon>Bacteria</taxon>
        <taxon>Bacillati</taxon>
        <taxon>Actinomycetota</taxon>
        <taxon>Actinomycetes</taxon>
        <taxon>Micrococcales</taxon>
        <taxon>Micrococcaceae</taxon>
        <taxon>Kocuria</taxon>
    </lineage>
</organism>
<keyword evidence="8" id="KW-1185">Reference proteome</keyword>
<dbReference type="PANTHER" id="PTHR30086">
    <property type="entry name" value="ARGININE EXPORTER PROTEIN ARGO"/>
    <property type="match status" value="1"/>
</dbReference>
<evidence type="ECO:0000313" key="7">
    <source>
        <dbReference type="EMBL" id="ROZ62371.1"/>
    </source>
</evidence>
<feature type="transmembrane region" description="Helical" evidence="6">
    <location>
        <begin position="30"/>
        <end position="50"/>
    </location>
</feature>
<keyword evidence="2" id="KW-1003">Cell membrane</keyword>
<sequence>MFAGLALIVAIGAQNAWVLRQGIRREHVGIVVAVCIAADALLIGVGTLGIGTIVERFPWALVVLRWGGAAYLIWFALQSFRSAFGNASLSQAGGATAAKSAGTVLATTLALTFLNPHVYLDTVVMLGNLANQQGALRWVFALGAATGSVLWFTVLGVGARALAKPLDRPGTWKAIDIGVGLVMLLIAVKLMVSG</sequence>
<dbReference type="AlphaFoldDB" id="A0A3N3ZNI2"/>
<protein>
    <submittedName>
        <fullName evidence="7">Amino acid transporter</fullName>
    </submittedName>
</protein>
<dbReference type="InterPro" id="IPR001123">
    <property type="entry name" value="LeuE-type"/>
</dbReference>
<feature type="transmembrane region" description="Helical" evidence="6">
    <location>
        <begin position="57"/>
        <end position="77"/>
    </location>
</feature>
<comment type="subcellular location">
    <subcellularLocation>
        <location evidence="1">Cell membrane</location>
        <topology evidence="1">Multi-pass membrane protein</topology>
    </subcellularLocation>
</comment>
<keyword evidence="3 6" id="KW-0812">Transmembrane</keyword>
<dbReference type="Proteomes" id="UP000270616">
    <property type="component" value="Unassembled WGS sequence"/>
</dbReference>
<feature type="transmembrane region" description="Helical" evidence="6">
    <location>
        <begin position="174"/>
        <end position="192"/>
    </location>
</feature>
<evidence type="ECO:0000256" key="1">
    <source>
        <dbReference type="ARBA" id="ARBA00004651"/>
    </source>
</evidence>
<dbReference type="EMBL" id="RKMF01000013">
    <property type="protein sequence ID" value="ROZ62371.1"/>
    <property type="molecule type" value="Genomic_DNA"/>
</dbReference>
<evidence type="ECO:0000313" key="8">
    <source>
        <dbReference type="Proteomes" id="UP000270616"/>
    </source>
</evidence>
<dbReference type="OrthoDB" id="5638726at2"/>
<dbReference type="GO" id="GO:0005886">
    <property type="term" value="C:plasma membrane"/>
    <property type="evidence" value="ECO:0007669"/>
    <property type="project" value="UniProtKB-SubCell"/>
</dbReference>
<evidence type="ECO:0000256" key="3">
    <source>
        <dbReference type="ARBA" id="ARBA00022692"/>
    </source>
</evidence>
<dbReference type="GO" id="GO:0015171">
    <property type="term" value="F:amino acid transmembrane transporter activity"/>
    <property type="evidence" value="ECO:0007669"/>
    <property type="project" value="TreeGrafter"/>
</dbReference>
<keyword evidence="4 6" id="KW-1133">Transmembrane helix</keyword>
<proteinExistence type="predicted"/>
<keyword evidence="5 6" id="KW-0472">Membrane</keyword>
<feature type="transmembrane region" description="Helical" evidence="6">
    <location>
        <begin position="97"/>
        <end position="114"/>
    </location>
</feature>
<gene>
    <name evidence="7" type="ORF">EDL96_10360</name>
</gene>
<evidence type="ECO:0000256" key="5">
    <source>
        <dbReference type="ARBA" id="ARBA00023136"/>
    </source>
</evidence>
<dbReference type="Pfam" id="PF01810">
    <property type="entry name" value="LysE"/>
    <property type="match status" value="1"/>
</dbReference>
<evidence type="ECO:0000256" key="4">
    <source>
        <dbReference type="ARBA" id="ARBA00022989"/>
    </source>
</evidence>
<reference evidence="7 8" key="1">
    <citation type="submission" date="2018-10" db="EMBL/GenBank/DDBJ databases">
        <title>Kocuria sp. M5W7-7, whole genome shotgun sequence.</title>
        <authorList>
            <person name="Tuo L."/>
        </authorList>
    </citation>
    <scope>NUCLEOTIDE SEQUENCE [LARGE SCALE GENOMIC DNA]</scope>
    <source>
        <strain evidence="7 8">M5W7-7</strain>
    </source>
</reference>
<dbReference type="PANTHER" id="PTHR30086:SF20">
    <property type="entry name" value="ARGININE EXPORTER PROTEIN ARGO-RELATED"/>
    <property type="match status" value="1"/>
</dbReference>
<accession>A0A3N3ZNI2</accession>
<name>A0A3N3ZNI2_9MICC</name>